<evidence type="ECO:0008006" key="3">
    <source>
        <dbReference type="Google" id="ProtNLM"/>
    </source>
</evidence>
<organism evidence="2">
    <name type="scientific">marine metagenome</name>
    <dbReference type="NCBI Taxonomy" id="408172"/>
    <lineage>
        <taxon>unclassified sequences</taxon>
        <taxon>metagenomes</taxon>
        <taxon>ecological metagenomes</taxon>
    </lineage>
</organism>
<name>A0A382G5G5_9ZZZZ</name>
<dbReference type="GO" id="GO:0015074">
    <property type="term" value="P:DNA integration"/>
    <property type="evidence" value="ECO:0007669"/>
    <property type="project" value="InterPro"/>
</dbReference>
<dbReference type="Gene3D" id="1.10.443.10">
    <property type="entry name" value="Intergrase catalytic core"/>
    <property type="match status" value="1"/>
</dbReference>
<dbReference type="AlphaFoldDB" id="A0A382G5G5"/>
<evidence type="ECO:0000313" key="2">
    <source>
        <dbReference type="EMBL" id="SVB70500.1"/>
    </source>
</evidence>
<feature type="non-terminal residue" evidence="2">
    <location>
        <position position="505"/>
    </location>
</feature>
<feature type="non-terminal residue" evidence="2">
    <location>
        <position position="1"/>
    </location>
</feature>
<keyword evidence="1" id="KW-0233">DNA recombination</keyword>
<dbReference type="EMBL" id="UINC01053686">
    <property type="protein sequence ID" value="SVB70500.1"/>
    <property type="molecule type" value="Genomic_DNA"/>
</dbReference>
<dbReference type="InterPro" id="IPR013762">
    <property type="entry name" value="Integrase-like_cat_sf"/>
</dbReference>
<dbReference type="SUPFAM" id="SSF56349">
    <property type="entry name" value="DNA breaking-rejoining enzymes"/>
    <property type="match status" value="1"/>
</dbReference>
<sequence length="505" mass="56384">AMPDGSTINPFTTADQITLANVLDRIDSDESLSTQRRRNLCSALRGLGKLMNRDLSYLPSHPGFYRSIFKGLHPEHCGLTAGRIRNIKTDVQFAFKHTGCIHGTHTYMAPFSPAWQALWDAAECAGRLRCYASRLMHYCSAQGIPPDAVDGAVADSFLKALVDESFVQDPIHTFKGILCTWNKLVDAVPGWPGTKLIVPCNKETYTIPLDRFPKPFQGEVDALVEHWAGNDILDEDGPAKPLKPRTIKSRLYRIRQIVSALVLRGWKIETITSLATIVEFDAAKVVLRFYLDRAGGNTTSQVHGLAILIKTLAKHWVKVDEASLKSLKALCAKVDPAVKGMTEKNKTRLRQLDDPKNVALLLNFPACRVDEIRRSDRGRRRDAVAIQIALAVELLLMAPVRAANLVNINTQRHIQRTRSGKDGVVHLVIPGTEVKNEEDLEFELPSATVDLLDLYLKDYHPRLVSGPCPWLFPGKENKAKTREHFGDHVSRHVFKATGLRVNLHL</sequence>
<evidence type="ECO:0000256" key="1">
    <source>
        <dbReference type="ARBA" id="ARBA00023172"/>
    </source>
</evidence>
<reference evidence="2" key="1">
    <citation type="submission" date="2018-05" db="EMBL/GenBank/DDBJ databases">
        <authorList>
            <person name="Lanie J.A."/>
            <person name="Ng W.-L."/>
            <person name="Kazmierczak K.M."/>
            <person name="Andrzejewski T.M."/>
            <person name="Davidsen T.M."/>
            <person name="Wayne K.J."/>
            <person name="Tettelin H."/>
            <person name="Glass J.I."/>
            <person name="Rusch D."/>
            <person name="Podicherti R."/>
            <person name="Tsui H.-C.T."/>
            <person name="Winkler M.E."/>
        </authorList>
    </citation>
    <scope>NUCLEOTIDE SEQUENCE</scope>
</reference>
<dbReference type="InterPro" id="IPR011010">
    <property type="entry name" value="DNA_brk_join_enz"/>
</dbReference>
<dbReference type="GO" id="GO:0006310">
    <property type="term" value="P:DNA recombination"/>
    <property type="evidence" value="ECO:0007669"/>
    <property type="project" value="UniProtKB-KW"/>
</dbReference>
<gene>
    <name evidence="2" type="ORF">METZ01_LOCUS223354</name>
</gene>
<protein>
    <recommendedName>
        <fullName evidence="3">Tyr recombinase domain-containing protein</fullName>
    </recommendedName>
</protein>
<dbReference type="GO" id="GO:0003677">
    <property type="term" value="F:DNA binding"/>
    <property type="evidence" value="ECO:0007669"/>
    <property type="project" value="InterPro"/>
</dbReference>
<accession>A0A382G5G5</accession>
<proteinExistence type="predicted"/>